<evidence type="ECO:0000313" key="3">
    <source>
        <dbReference type="Proteomes" id="UP001212841"/>
    </source>
</evidence>
<dbReference type="Proteomes" id="UP001212841">
    <property type="component" value="Unassembled WGS sequence"/>
</dbReference>
<dbReference type="AlphaFoldDB" id="A0AAD5X6I8"/>
<reference evidence="2" key="1">
    <citation type="submission" date="2020-05" db="EMBL/GenBank/DDBJ databases">
        <title>Phylogenomic resolution of chytrid fungi.</title>
        <authorList>
            <person name="Stajich J.E."/>
            <person name="Amses K."/>
            <person name="Simmons R."/>
            <person name="Seto K."/>
            <person name="Myers J."/>
            <person name="Bonds A."/>
            <person name="Quandt C.A."/>
            <person name="Barry K."/>
            <person name="Liu P."/>
            <person name="Grigoriev I."/>
            <person name="Longcore J.E."/>
            <person name="James T.Y."/>
        </authorList>
    </citation>
    <scope>NUCLEOTIDE SEQUENCE</scope>
    <source>
        <strain evidence="2">JEL0318</strain>
    </source>
</reference>
<gene>
    <name evidence="2" type="ORF">HK097_002535</name>
</gene>
<sequence>MVRDRFGRLRDELDERGREGKAEDGGLLSEDRLERREKVGMLVDPSPDSCDARCWKLKLLNSNDEPPTSAVSKYVTGYESGRDLDRGLSKVSPVLPASTNCIVMFVEAVEGVRRFIEDRAMLLNPLLLPKVPKPSVTTVSAMEVGLAQPLRPIEPSHQMLLELLSLACPRRIRLLSDRLRCAANAAISELMAVASGPVHSAPALSVASDVGDGLEDEPLDISTSHKVTVPSDARRIDKRVDGGIVASNFRFSFVGRGGERLW</sequence>
<feature type="region of interest" description="Disordered" evidence="1">
    <location>
        <begin position="1"/>
        <end position="30"/>
    </location>
</feature>
<organism evidence="2 3">
    <name type="scientific">Rhizophlyctis rosea</name>
    <dbReference type="NCBI Taxonomy" id="64517"/>
    <lineage>
        <taxon>Eukaryota</taxon>
        <taxon>Fungi</taxon>
        <taxon>Fungi incertae sedis</taxon>
        <taxon>Chytridiomycota</taxon>
        <taxon>Chytridiomycota incertae sedis</taxon>
        <taxon>Chytridiomycetes</taxon>
        <taxon>Rhizophlyctidales</taxon>
        <taxon>Rhizophlyctidaceae</taxon>
        <taxon>Rhizophlyctis</taxon>
    </lineage>
</organism>
<accession>A0AAD5X6I8</accession>
<proteinExistence type="predicted"/>
<evidence type="ECO:0000256" key="1">
    <source>
        <dbReference type="SAM" id="MobiDB-lite"/>
    </source>
</evidence>
<protein>
    <submittedName>
        <fullName evidence="2">Uncharacterized protein</fullName>
    </submittedName>
</protein>
<keyword evidence="3" id="KW-1185">Reference proteome</keyword>
<dbReference type="EMBL" id="JADGJD010000155">
    <property type="protein sequence ID" value="KAJ3054155.1"/>
    <property type="molecule type" value="Genomic_DNA"/>
</dbReference>
<comment type="caution">
    <text evidence="2">The sequence shown here is derived from an EMBL/GenBank/DDBJ whole genome shotgun (WGS) entry which is preliminary data.</text>
</comment>
<name>A0AAD5X6I8_9FUNG</name>
<evidence type="ECO:0000313" key="2">
    <source>
        <dbReference type="EMBL" id="KAJ3054155.1"/>
    </source>
</evidence>